<dbReference type="AlphaFoldDB" id="L7F3U0"/>
<gene>
    <name evidence="1" type="ORF">STRTUCAR8_01683</name>
</gene>
<dbReference type="PATRIC" id="fig|698760.3.peg.5219"/>
<evidence type="ECO:0000313" key="2">
    <source>
        <dbReference type="Proteomes" id="UP000010931"/>
    </source>
</evidence>
<dbReference type="Proteomes" id="UP000010931">
    <property type="component" value="Unassembled WGS sequence"/>
</dbReference>
<evidence type="ECO:0000313" key="1">
    <source>
        <dbReference type="EMBL" id="ELP66258.1"/>
    </source>
</evidence>
<keyword evidence="2" id="KW-1185">Reference proteome</keyword>
<accession>L7F3U0</accession>
<name>L7F3U0_STRT8</name>
<dbReference type="EMBL" id="AEJB01000361">
    <property type="protein sequence ID" value="ELP66258.1"/>
    <property type="molecule type" value="Genomic_DNA"/>
</dbReference>
<dbReference type="RefSeq" id="WP_006379191.1">
    <property type="nucleotide sequence ID" value="NZ_AEJB01000361.1"/>
</dbReference>
<dbReference type="GeneID" id="97407682"/>
<organism evidence="1 2">
    <name type="scientific">Streptomyces turgidiscabies (strain Car8)</name>
    <dbReference type="NCBI Taxonomy" id="698760"/>
    <lineage>
        <taxon>Bacteria</taxon>
        <taxon>Bacillati</taxon>
        <taxon>Actinomycetota</taxon>
        <taxon>Actinomycetes</taxon>
        <taxon>Kitasatosporales</taxon>
        <taxon>Streptomycetaceae</taxon>
        <taxon>Streptomyces</taxon>
    </lineage>
</organism>
<protein>
    <submittedName>
        <fullName evidence="1">Uncharacterized protein</fullName>
    </submittedName>
</protein>
<proteinExistence type="predicted"/>
<reference evidence="1 2" key="1">
    <citation type="journal article" date="2011" name="Plasmid">
        <title>Streptomyces turgidiscabies Car8 contains a modular pathogenicity island that shares virulence genes with other actinobacterial plant pathogens.</title>
        <authorList>
            <person name="Huguet-Tapia J.C."/>
            <person name="Badger J.H."/>
            <person name="Loria R."/>
            <person name="Pettis G.S."/>
        </authorList>
    </citation>
    <scope>NUCLEOTIDE SEQUENCE [LARGE SCALE GENOMIC DNA]</scope>
    <source>
        <strain evidence="1 2">Car8</strain>
    </source>
</reference>
<comment type="caution">
    <text evidence="1">The sequence shown here is derived from an EMBL/GenBank/DDBJ whole genome shotgun (WGS) entry which is preliminary data.</text>
</comment>
<dbReference type="STRING" id="85558.T45_07732"/>
<sequence length="394" mass="42681">MTAPPQAPQAPQARLRRLSRRFPLVSRSHLVYPSFAARIDEVRTCGDKSTQDGPLLDRINLACATWNLSALIASDCGLTDLATDLCLRQLRLFQAAWPVTGDTAIASLQPTVNLVRLTARTGDPHAAYQQLMSVHRAAHEGGTVTVHGQPIDLTGFTTEATLDHIQPWLHDLLLDDGTRLLVAAGQWRQAAEHATTYDKEPERLHGSRQAHVVASLHTGAQDAASSLIDKTTITEPWEEAVAQILRHYADHLAGRATAKGFAATALAVRDALEPDSPHLRMFRVRLILAAIDLTPEGCEILARPLYDAIVSDTTHARDAYAAREILRHPAPPAGGWSRRELEAIVHDGCLDRGSLPESVLSTMMRAVSTAEASLAQCLTEGGGVSPRARRPGVS</sequence>